<reference evidence="2" key="1">
    <citation type="submission" date="2019-10" db="EMBL/GenBank/DDBJ databases">
        <authorList>
            <person name="Soares A.E.R."/>
            <person name="Aleixo A."/>
            <person name="Schneider P."/>
            <person name="Miyaki C.Y."/>
            <person name="Schneider M.P."/>
            <person name="Mello C."/>
            <person name="Vasconcelos A.T.R."/>
        </authorList>
    </citation>
    <scope>NUCLEOTIDE SEQUENCE</scope>
    <source>
        <tissue evidence="2">Muscle</tissue>
    </source>
</reference>
<dbReference type="EMBL" id="WHWB01033426">
    <property type="protein sequence ID" value="KAJ7419969.1"/>
    <property type="molecule type" value="Genomic_DNA"/>
</dbReference>
<dbReference type="Gene3D" id="3.20.20.60">
    <property type="entry name" value="Phosphoenolpyruvate-binding domains"/>
    <property type="match status" value="1"/>
</dbReference>
<comment type="caution">
    <text evidence="2">The sequence shown here is derived from an EMBL/GenBank/DDBJ whole genome shotgun (WGS) entry which is preliminary data.</text>
</comment>
<evidence type="ECO:0008006" key="4">
    <source>
        <dbReference type="Google" id="ProtNLM"/>
    </source>
</evidence>
<evidence type="ECO:0000313" key="3">
    <source>
        <dbReference type="Proteomes" id="UP001145742"/>
    </source>
</evidence>
<dbReference type="Proteomes" id="UP001145742">
    <property type="component" value="Unassembled WGS sequence"/>
</dbReference>
<evidence type="ECO:0000313" key="2">
    <source>
        <dbReference type="EMBL" id="KAJ7419969.1"/>
    </source>
</evidence>
<dbReference type="PANTHER" id="PTHR11105:SF0">
    <property type="entry name" value="CITRAMALYL-COA LYASE, MITOCHONDRIAL"/>
    <property type="match status" value="1"/>
</dbReference>
<dbReference type="InterPro" id="IPR015813">
    <property type="entry name" value="Pyrv/PenolPyrv_kinase-like_dom"/>
</dbReference>
<dbReference type="InterPro" id="IPR040442">
    <property type="entry name" value="Pyrv_kinase-like_dom_sf"/>
</dbReference>
<dbReference type="InterPro" id="IPR040186">
    <property type="entry name" value="Citramalyl-CoA_lyase"/>
</dbReference>
<proteinExistence type="predicted"/>
<dbReference type="PANTHER" id="PTHR11105">
    <property type="entry name" value="CITRATE LYASE SUBUNIT BETA-RELATED"/>
    <property type="match status" value="1"/>
</dbReference>
<evidence type="ECO:0000256" key="1">
    <source>
        <dbReference type="SAM" id="MobiDB-lite"/>
    </source>
</evidence>
<sequence length="229" mass="24912">MMMICIVIQRGSIVGLGSLLSFSHSTPDIQDCGWTDSSLPVGVPKLSYRFASSHKYVPRRAVLYVPADDEKKIRKIPSLNVDCAVLDCEDGVALNRKVAGAVVQQAEWGEQGVPAAKVANYLQGCAGTGAASRSSEGVPPLHLVLRVSWWDACAQLWMPGQERGLPMGRSSRSTIRVVMAQEEFAHPGDEMAELDLDGDCFLKEAEWVAEPDSSQRNSETGREQQPQVA</sequence>
<feature type="compositionally biased region" description="Polar residues" evidence="1">
    <location>
        <begin position="212"/>
        <end position="229"/>
    </location>
</feature>
<keyword evidence="3" id="KW-1185">Reference proteome</keyword>
<protein>
    <recommendedName>
        <fullName evidence="4">HpcH/HpaI aldolase/citrate lyase domain-containing protein</fullName>
    </recommendedName>
</protein>
<accession>A0ABQ9DI90</accession>
<organism evidence="2 3">
    <name type="scientific">Willisornis vidua</name>
    <name type="common">Xingu scale-backed antbird</name>
    <dbReference type="NCBI Taxonomy" id="1566151"/>
    <lineage>
        <taxon>Eukaryota</taxon>
        <taxon>Metazoa</taxon>
        <taxon>Chordata</taxon>
        <taxon>Craniata</taxon>
        <taxon>Vertebrata</taxon>
        <taxon>Euteleostomi</taxon>
        <taxon>Archelosauria</taxon>
        <taxon>Archosauria</taxon>
        <taxon>Dinosauria</taxon>
        <taxon>Saurischia</taxon>
        <taxon>Theropoda</taxon>
        <taxon>Coelurosauria</taxon>
        <taxon>Aves</taxon>
        <taxon>Neognathae</taxon>
        <taxon>Neoaves</taxon>
        <taxon>Telluraves</taxon>
        <taxon>Australaves</taxon>
        <taxon>Passeriformes</taxon>
        <taxon>Thamnophilidae</taxon>
        <taxon>Willisornis</taxon>
    </lineage>
</organism>
<name>A0ABQ9DI90_9PASS</name>
<dbReference type="SUPFAM" id="SSF51621">
    <property type="entry name" value="Phosphoenolpyruvate/pyruvate domain"/>
    <property type="match status" value="1"/>
</dbReference>
<feature type="region of interest" description="Disordered" evidence="1">
    <location>
        <begin position="207"/>
        <end position="229"/>
    </location>
</feature>
<gene>
    <name evidence="2" type="ORF">WISP_50823</name>
</gene>